<dbReference type="InterPro" id="IPR029021">
    <property type="entry name" value="Prot-tyrosine_phosphatase-like"/>
</dbReference>
<feature type="region of interest" description="Disordered" evidence="3">
    <location>
        <begin position="281"/>
        <end position="310"/>
    </location>
</feature>
<dbReference type="GO" id="GO:0004725">
    <property type="term" value="F:protein tyrosine phosphatase activity"/>
    <property type="evidence" value="ECO:0007669"/>
    <property type="project" value="UniProtKB-EC"/>
</dbReference>
<dbReference type="GO" id="GO:0004722">
    <property type="term" value="F:protein serine/threonine phosphatase activity"/>
    <property type="evidence" value="ECO:0007669"/>
    <property type="project" value="UniProtKB-EC"/>
</dbReference>
<dbReference type="InterPro" id="IPR020405">
    <property type="entry name" value="Atypical_DUSP_subfamA"/>
</dbReference>
<dbReference type="Proteomes" id="UP000675881">
    <property type="component" value="Chromosome 5"/>
</dbReference>
<keyword evidence="6" id="KW-0378">Hydrolase</keyword>
<organism evidence="6 7">
    <name type="scientific">Lepeophtheirus salmonis</name>
    <name type="common">Salmon louse</name>
    <name type="synonym">Caligus salmonis</name>
    <dbReference type="NCBI Taxonomy" id="72036"/>
    <lineage>
        <taxon>Eukaryota</taxon>
        <taxon>Metazoa</taxon>
        <taxon>Ecdysozoa</taxon>
        <taxon>Arthropoda</taxon>
        <taxon>Crustacea</taxon>
        <taxon>Multicrustacea</taxon>
        <taxon>Hexanauplia</taxon>
        <taxon>Copepoda</taxon>
        <taxon>Siphonostomatoida</taxon>
        <taxon>Caligidae</taxon>
        <taxon>Lepeophtheirus</taxon>
    </lineage>
</organism>
<dbReference type="InterPro" id="IPR000340">
    <property type="entry name" value="Dual-sp_phosphatase_cat-dom"/>
</dbReference>
<feature type="domain" description="Tyrosine specific protein phosphatases" evidence="5">
    <location>
        <begin position="550"/>
        <end position="608"/>
    </location>
</feature>
<keyword evidence="7" id="KW-1185">Reference proteome</keyword>
<gene>
    <name evidence="6" type="ORF">LSAA_9528</name>
</gene>
<feature type="compositionally biased region" description="Polar residues" evidence="3">
    <location>
        <begin position="292"/>
        <end position="303"/>
    </location>
</feature>
<dbReference type="GO" id="GO:0043409">
    <property type="term" value="P:negative regulation of MAPK cascade"/>
    <property type="evidence" value="ECO:0007669"/>
    <property type="project" value="TreeGrafter"/>
</dbReference>
<dbReference type="EMBL" id="HG994584">
    <property type="protein sequence ID" value="CAF2938684.1"/>
    <property type="molecule type" value="Genomic_DNA"/>
</dbReference>
<feature type="domain" description="Tyrosine-protein phosphatase" evidence="4">
    <location>
        <begin position="497"/>
        <end position="629"/>
    </location>
</feature>
<evidence type="ECO:0000313" key="6">
    <source>
        <dbReference type="EMBL" id="CAF2938684.1"/>
    </source>
</evidence>
<evidence type="ECO:0000256" key="2">
    <source>
        <dbReference type="PIRSR" id="PIRSR620405-1"/>
    </source>
</evidence>
<dbReference type="OrthoDB" id="253091at2759"/>
<dbReference type="PROSITE" id="PS50056">
    <property type="entry name" value="TYR_PHOSPHATASE_2"/>
    <property type="match status" value="1"/>
</dbReference>
<dbReference type="AlphaFoldDB" id="A0A7R8H8A8"/>
<dbReference type="EC" id="3.1.3.48" evidence="6"/>
<evidence type="ECO:0000313" key="7">
    <source>
        <dbReference type="Proteomes" id="UP000675881"/>
    </source>
</evidence>
<evidence type="ECO:0000259" key="5">
    <source>
        <dbReference type="PROSITE" id="PS50056"/>
    </source>
</evidence>
<comment type="similarity">
    <text evidence="1">Belongs to the protein-tyrosine phosphatase family. Non-receptor class dual specificity subfamily.</text>
</comment>
<dbReference type="PANTHER" id="PTHR45682">
    <property type="entry name" value="AGAP008228-PA"/>
    <property type="match status" value="1"/>
</dbReference>
<evidence type="ECO:0000259" key="4">
    <source>
        <dbReference type="PROSITE" id="PS50054"/>
    </source>
</evidence>
<dbReference type="GO" id="GO:0033549">
    <property type="term" value="F:MAP kinase phosphatase activity"/>
    <property type="evidence" value="ECO:0007669"/>
    <property type="project" value="TreeGrafter"/>
</dbReference>
<evidence type="ECO:0000256" key="1">
    <source>
        <dbReference type="ARBA" id="ARBA00008601"/>
    </source>
</evidence>
<accession>A0A7R8H8A8</accession>
<dbReference type="SUPFAM" id="SSF52799">
    <property type="entry name" value="(Phosphotyrosine protein) phosphatases II"/>
    <property type="match status" value="1"/>
</dbReference>
<dbReference type="SMART" id="SM00195">
    <property type="entry name" value="DSPc"/>
    <property type="match status" value="1"/>
</dbReference>
<dbReference type="Pfam" id="PF00782">
    <property type="entry name" value="DSPc"/>
    <property type="match status" value="1"/>
</dbReference>
<dbReference type="PROSITE" id="PS50054">
    <property type="entry name" value="TYR_PHOSPHATASE_DUAL"/>
    <property type="match status" value="1"/>
</dbReference>
<evidence type="ECO:0000256" key="3">
    <source>
        <dbReference type="SAM" id="MobiDB-lite"/>
    </source>
</evidence>
<name>A0A7R8H8A8_LEPSM</name>
<dbReference type="PANTHER" id="PTHR45682:SF5">
    <property type="entry name" value="DUAL SPECIFICITY PROTEIN PHOSPHATASE"/>
    <property type="match status" value="1"/>
</dbReference>
<protein>
    <submittedName>
        <fullName evidence="6">(salmon louse) hypothetical protein</fullName>
        <ecNumber evidence="6">3.1.3.16</ecNumber>
        <ecNumber evidence="6">3.1.3.48</ecNumber>
    </submittedName>
</protein>
<dbReference type="InterPro" id="IPR000387">
    <property type="entry name" value="Tyr_Pase_dom"/>
</dbReference>
<feature type="region of interest" description="Disordered" evidence="3">
    <location>
        <begin position="223"/>
        <end position="266"/>
    </location>
</feature>
<feature type="active site" description="Phosphocysteine intermediate" evidence="2">
    <location>
        <position position="574"/>
    </location>
</feature>
<reference evidence="6" key="1">
    <citation type="submission" date="2021-02" db="EMBL/GenBank/DDBJ databases">
        <authorList>
            <person name="Bekaert M."/>
        </authorList>
    </citation>
    <scope>NUCLEOTIDE SEQUENCE</scope>
    <source>
        <strain evidence="6">IoA-00</strain>
    </source>
</reference>
<dbReference type="GO" id="GO:0005737">
    <property type="term" value="C:cytoplasm"/>
    <property type="evidence" value="ECO:0007669"/>
    <property type="project" value="TreeGrafter"/>
</dbReference>
<proteinExistence type="inferred from homology"/>
<dbReference type="CDD" id="cd14515">
    <property type="entry name" value="DUSP3-like"/>
    <property type="match status" value="1"/>
</dbReference>
<dbReference type="Gene3D" id="3.90.190.10">
    <property type="entry name" value="Protein tyrosine phosphatase superfamily"/>
    <property type="match status" value="1"/>
</dbReference>
<dbReference type="InterPro" id="IPR020422">
    <property type="entry name" value="TYR_PHOSPHATASE_DUAL_dom"/>
</dbReference>
<dbReference type="EC" id="3.1.3.16" evidence="6"/>
<sequence>MWQGHIDIPIGLALDINASDGLVLNVSKDLGSLLGLGHEDRVSIYQLLHGDESAVDPIPGEKKICLEVCKCERRESGSFRIWLKNHHSGPFGIHESLKGDEILHGFSILLHANSLKIQQVSYNFKPLLGHTTHLESIRFRASNGTYEHFTLSNLHEVTKETFKMNFKVFRRMEEEERIFSTLLTNEFRVREVCCNNHVPLPYLTNRNFLELISSPDDLHYLEKPHEEKSSRSHTSNPALADLLSKPPYHASTAVPPPVPTKWHQEPREKLPRDIMRKYLPPHPAERSKLNTESHNTVNNTRSCTDTDHDPMLSEILDGVIDIQEKTPGSSRDIVQKRINLSDIEKFLSAAEAQQSVPTNHLYSSMVRNSSVGSNSVPRMNELLQVIPPNVTIPPNSVTDHSPNVLNVMSQRRPKFLIHSDLAKDYTEETNFHHLLIIASDWTINLNKLAANCRNISDEVFPGIHVGDNDLKEVLATPVDLSNKQPPVLYDDSKRLVNMTEIMENLYIGDEGAAKNAFYLKKVGISHVLNTAEGTRNGLVDTNAKFYKPLESTIREVSDYIDEALRNGGKVLVNCMMGMSRSSTCVLAYLMLRQNMTAVEALTEVRKHRDIRPNDGFLRQLADLDNKLRRERGLLK</sequence>
<dbReference type="GO" id="GO:0008138">
    <property type="term" value="F:protein tyrosine/serine/threonine phosphatase activity"/>
    <property type="evidence" value="ECO:0007669"/>
    <property type="project" value="InterPro"/>
</dbReference>